<dbReference type="RefSeq" id="WP_184984455.1">
    <property type="nucleotide sequence ID" value="NZ_BAAALO010000067.1"/>
</dbReference>
<name>A0A7X0IHC6_9ACTN</name>
<dbReference type="Pfam" id="PF11838">
    <property type="entry name" value="ERAP1_C"/>
    <property type="match status" value="1"/>
</dbReference>
<evidence type="ECO:0000256" key="7">
    <source>
        <dbReference type="ARBA" id="ARBA00022670"/>
    </source>
</evidence>
<dbReference type="InterPro" id="IPR027268">
    <property type="entry name" value="Peptidase_M4/M1_CTD_sf"/>
</dbReference>
<reference evidence="17 18" key="1">
    <citation type="submission" date="2020-08" db="EMBL/GenBank/DDBJ databases">
        <title>Sequencing the genomes of 1000 actinobacteria strains.</title>
        <authorList>
            <person name="Klenk H.-P."/>
        </authorList>
    </citation>
    <scope>NUCLEOTIDE SEQUENCE [LARGE SCALE GENOMIC DNA]</scope>
    <source>
        <strain evidence="17 18">DSM 44936</strain>
    </source>
</reference>
<dbReference type="GO" id="GO:0043171">
    <property type="term" value="P:peptide catabolic process"/>
    <property type="evidence" value="ECO:0007669"/>
    <property type="project" value="TreeGrafter"/>
</dbReference>
<feature type="domain" description="Aminopeptidase N-like N-terminal" evidence="16">
    <location>
        <begin position="20"/>
        <end position="199"/>
    </location>
</feature>
<keyword evidence="9 17" id="KW-0378">Hydrolase</keyword>
<dbReference type="GO" id="GO:0006508">
    <property type="term" value="P:proteolysis"/>
    <property type="evidence" value="ECO:0007669"/>
    <property type="project" value="UniProtKB-KW"/>
</dbReference>
<dbReference type="FunFam" id="2.60.40.1730:FF:000010">
    <property type="entry name" value="Putative aminopeptidase N"/>
    <property type="match status" value="1"/>
</dbReference>
<dbReference type="GO" id="GO:0008270">
    <property type="term" value="F:zinc ion binding"/>
    <property type="evidence" value="ECO:0007669"/>
    <property type="project" value="InterPro"/>
</dbReference>
<organism evidence="17 18">
    <name type="scientific">Sphaerisporangium rubeum</name>
    <dbReference type="NCBI Taxonomy" id="321317"/>
    <lineage>
        <taxon>Bacteria</taxon>
        <taxon>Bacillati</taxon>
        <taxon>Actinomycetota</taxon>
        <taxon>Actinomycetes</taxon>
        <taxon>Streptosporangiales</taxon>
        <taxon>Streptosporangiaceae</taxon>
        <taxon>Sphaerisporangium</taxon>
    </lineage>
</organism>
<dbReference type="NCBIfam" id="TIGR02412">
    <property type="entry name" value="pepN_strep_liv"/>
    <property type="match status" value="1"/>
</dbReference>
<dbReference type="GO" id="GO:0070006">
    <property type="term" value="F:metalloaminopeptidase activity"/>
    <property type="evidence" value="ECO:0007669"/>
    <property type="project" value="TreeGrafter"/>
</dbReference>
<dbReference type="SUPFAM" id="SSF55486">
    <property type="entry name" value="Metalloproteases ('zincins'), catalytic domain"/>
    <property type="match status" value="1"/>
</dbReference>
<evidence type="ECO:0000259" key="16">
    <source>
        <dbReference type="Pfam" id="PF17900"/>
    </source>
</evidence>
<dbReference type="Pfam" id="PF01433">
    <property type="entry name" value="Peptidase_M1"/>
    <property type="match status" value="1"/>
</dbReference>
<dbReference type="InterPro" id="IPR001930">
    <property type="entry name" value="Peptidase_M1"/>
</dbReference>
<dbReference type="SUPFAM" id="SSF63737">
    <property type="entry name" value="Leukotriene A4 hydrolase N-terminal domain"/>
    <property type="match status" value="1"/>
</dbReference>
<dbReference type="GO" id="GO:0005737">
    <property type="term" value="C:cytoplasm"/>
    <property type="evidence" value="ECO:0007669"/>
    <property type="project" value="TreeGrafter"/>
</dbReference>
<evidence type="ECO:0000256" key="11">
    <source>
        <dbReference type="ARBA" id="ARBA00023049"/>
    </source>
</evidence>
<keyword evidence="11" id="KW-0482">Metalloprotease</keyword>
<dbReference type="CDD" id="cd09602">
    <property type="entry name" value="M1_APN"/>
    <property type="match status" value="1"/>
</dbReference>
<evidence type="ECO:0000256" key="5">
    <source>
        <dbReference type="ARBA" id="ARBA00015611"/>
    </source>
</evidence>
<sequence>MAGNLTRDEARERARLLDVESYSVELDLTEGEERFESITTVRFSCAEPGATTFIDLAEAKLRSATLNGAELDVSTYDPAKGRLPLPGLAAANELRVDADLVYMRTGEGLHRFVDPVDQKVYLHSQFETADAHRMYACFDQPDLKATFELSTLVPSDWEVVSNAAPETVEELEEHQGRHGTLQQAKRWHFPATPVMSTYITALIAGPYSVVRDEHDGIPLGVYCRASLAEHLDAGNVFEVTKQGFDFFHEVFGLRYPFGKYDQLFVPEFNAGAMENAGAVTLLEDYIFRSRVTDAMVERRAETILHEMAHMWFGDLVTMRWWDDLWLNESFATYMSVLCQAEATRWGQSAWTTFANVEKSWAYRQDQLPSTHPIAADIPDMQAVEVNFDGITYAKGASVLKQLVAYVGLDNFLAGVRDYFGEHAWGNTELKDLLSALERTSGRDLSSWSKEWLETTWVNTLRPSFTVDDEGRFLAFDVLQEAPADHPTLRSHRIAIGLYSWSDGSLVRVRRVELDIVGARTAVPQLVGETQPDLVLLNDDDLTYAKIRLDERSLRTLVDGGIAAFTESLPRALCWSAAWDMTRDAETATRDYVSLVVSGVHSITDITVLQTVLRQATQAVRLYADPAWRAQGLADLAAALRRLIGTAEPGSDHQLSYVNAFTGVATSPDDLAFIQDILSGTAVPEGLTVDADLRWSLIHALVSGGVLGPDDIAAELRRDPTATGERSAAMCQASVPTAEAKSAAWAAILGGTLSGAMLRATIVGFADPSHPELLEPYGERYFDEVGRVWSAWSSDSAQRFAIGCYPAILVDPVIVARTQDHISATEPPHALRRLLLEGADGVSRALRARAKDASAA</sequence>
<dbReference type="FunFam" id="1.10.390.10:FF:000004">
    <property type="entry name" value="Aminopeptidase N"/>
    <property type="match status" value="1"/>
</dbReference>
<comment type="caution">
    <text evidence="17">The sequence shown here is derived from an EMBL/GenBank/DDBJ whole genome shotgun (WGS) entry which is preliminary data.</text>
</comment>
<evidence type="ECO:0000256" key="2">
    <source>
        <dbReference type="ARBA" id="ARBA00001947"/>
    </source>
</evidence>
<comment type="cofactor">
    <cofactor evidence="2">
        <name>Zn(2+)</name>
        <dbReference type="ChEBI" id="CHEBI:29105"/>
    </cofactor>
</comment>
<keyword evidence="6 17" id="KW-0031">Aminopeptidase</keyword>
<comment type="catalytic activity">
    <reaction evidence="1">
        <text>Release of an N-terminal amino acid, Xaa-|-Yaa- from a peptide, amide or arylamide. Xaa is preferably Ala, but may be most amino acids including Pro (slow action). When a terminal hydrophobic residue is followed by a prolyl residue, the two may be released as an intact Xaa-Pro dipeptide.</text>
        <dbReference type="EC" id="3.4.11.2"/>
    </reaction>
</comment>
<dbReference type="InterPro" id="IPR050344">
    <property type="entry name" value="Peptidase_M1_aminopeptidases"/>
</dbReference>
<evidence type="ECO:0000259" key="14">
    <source>
        <dbReference type="Pfam" id="PF01433"/>
    </source>
</evidence>
<dbReference type="PANTHER" id="PTHR11533:SF174">
    <property type="entry name" value="PUROMYCIN-SENSITIVE AMINOPEPTIDASE-RELATED"/>
    <property type="match status" value="1"/>
</dbReference>
<dbReference type="InterPro" id="IPR024571">
    <property type="entry name" value="ERAP1-like_C_dom"/>
</dbReference>
<dbReference type="PRINTS" id="PR00756">
    <property type="entry name" value="ALADIPTASE"/>
</dbReference>
<evidence type="ECO:0000259" key="15">
    <source>
        <dbReference type="Pfam" id="PF11838"/>
    </source>
</evidence>
<dbReference type="EC" id="3.4.11.2" evidence="4"/>
<proteinExistence type="inferred from homology"/>
<dbReference type="EMBL" id="JACHIU010000001">
    <property type="protein sequence ID" value="MBB6475259.1"/>
    <property type="molecule type" value="Genomic_DNA"/>
</dbReference>
<evidence type="ECO:0000313" key="18">
    <source>
        <dbReference type="Proteomes" id="UP000555564"/>
    </source>
</evidence>
<dbReference type="GO" id="GO:0042277">
    <property type="term" value="F:peptide binding"/>
    <property type="evidence" value="ECO:0007669"/>
    <property type="project" value="TreeGrafter"/>
</dbReference>
<dbReference type="GO" id="GO:0016285">
    <property type="term" value="F:alanyl aminopeptidase activity"/>
    <property type="evidence" value="ECO:0007669"/>
    <property type="project" value="UniProtKB-EC"/>
</dbReference>
<dbReference type="Proteomes" id="UP000555564">
    <property type="component" value="Unassembled WGS sequence"/>
</dbReference>
<dbReference type="PANTHER" id="PTHR11533">
    <property type="entry name" value="PROTEASE M1 ZINC METALLOPROTEASE"/>
    <property type="match status" value="1"/>
</dbReference>
<dbReference type="InterPro" id="IPR045357">
    <property type="entry name" value="Aminopeptidase_N-like_N"/>
</dbReference>
<evidence type="ECO:0000256" key="10">
    <source>
        <dbReference type="ARBA" id="ARBA00022833"/>
    </source>
</evidence>
<keyword evidence="8" id="KW-0479">Metal-binding</keyword>
<dbReference type="AlphaFoldDB" id="A0A7X0IHC6"/>
<accession>A0A7X0IHC6</accession>
<evidence type="ECO:0000256" key="13">
    <source>
        <dbReference type="ARBA" id="ARBA00031533"/>
    </source>
</evidence>
<dbReference type="Gene3D" id="1.10.390.10">
    <property type="entry name" value="Neutral Protease Domain 2"/>
    <property type="match status" value="1"/>
</dbReference>
<evidence type="ECO:0000256" key="1">
    <source>
        <dbReference type="ARBA" id="ARBA00000098"/>
    </source>
</evidence>
<dbReference type="InterPro" id="IPR012778">
    <property type="entry name" value="Pept_M1_aminopeptidase"/>
</dbReference>
<evidence type="ECO:0000313" key="17">
    <source>
        <dbReference type="EMBL" id="MBB6475259.1"/>
    </source>
</evidence>
<feature type="domain" description="ERAP1-like C-terminal" evidence="15">
    <location>
        <begin position="533"/>
        <end position="842"/>
    </location>
</feature>
<dbReference type="Gene3D" id="2.60.40.1730">
    <property type="entry name" value="tricorn interacting facor f3 domain"/>
    <property type="match status" value="1"/>
</dbReference>
<keyword evidence="10" id="KW-0862">Zinc</keyword>
<evidence type="ECO:0000256" key="6">
    <source>
        <dbReference type="ARBA" id="ARBA00022438"/>
    </source>
</evidence>
<comment type="similarity">
    <text evidence="3">Belongs to the peptidase M1 family.</text>
</comment>
<protein>
    <recommendedName>
        <fullName evidence="5">Aminopeptidase N</fullName>
        <ecNumber evidence="4">3.4.11.2</ecNumber>
    </recommendedName>
    <alternativeName>
        <fullName evidence="12">Alanine aminopeptidase</fullName>
    </alternativeName>
    <alternativeName>
        <fullName evidence="13">Lysyl aminopeptidase</fullName>
    </alternativeName>
</protein>
<evidence type="ECO:0000256" key="3">
    <source>
        <dbReference type="ARBA" id="ARBA00010136"/>
    </source>
</evidence>
<gene>
    <name evidence="17" type="ORF">BJ992_004690</name>
</gene>
<dbReference type="InterPro" id="IPR014782">
    <property type="entry name" value="Peptidase_M1_dom"/>
</dbReference>
<evidence type="ECO:0000256" key="9">
    <source>
        <dbReference type="ARBA" id="ARBA00022801"/>
    </source>
</evidence>
<evidence type="ECO:0000256" key="8">
    <source>
        <dbReference type="ARBA" id="ARBA00022723"/>
    </source>
</evidence>
<dbReference type="InterPro" id="IPR042097">
    <property type="entry name" value="Aminopeptidase_N-like_N_sf"/>
</dbReference>
<keyword evidence="7" id="KW-0645">Protease</keyword>
<dbReference type="GO" id="GO:0005615">
    <property type="term" value="C:extracellular space"/>
    <property type="evidence" value="ECO:0007669"/>
    <property type="project" value="TreeGrafter"/>
</dbReference>
<evidence type="ECO:0000256" key="4">
    <source>
        <dbReference type="ARBA" id="ARBA00012564"/>
    </source>
</evidence>
<keyword evidence="18" id="KW-1185">Reference proteome</keyword>
<dbReference type="GO" id="GO:0016020">
    <property type="term" value="C:membrane"/>
    <property type="evidence" value="ECO:0007669"/>
    <property type="project" value="TreeGrafter"/>
</dbReference>
<feature type="domain" description="Peptidase M1 membrane alanine aminopeptidase" evidence="14">
    <location>
        <begin position="237"/>
        <end position="451"/>
    </location>
</feature>
<evidence type="ECO:0000256" key="12">
    <source>
        <dbReference type="ARBA" id="ARBA00029811"/>
    </source>
</evidence>
<dbReference type="Pfam" id="PF17900">
    <property type="entry name" value="Peptidase_M1_N"/>
    <property type="match status" value="1"/>
</dbReference>